<dbReference type="PANTHER" id="PTHR10183:SF379">
    <property type="entry name" value="CALPAIN-5"/>
    <property type="match status" value="1"/>
</dbReference>
<evidence type="ECO:0000256" key="1">
    <source>
        <dbReference type="ARBA" id="ARBA00007623"/>
    </source>
</evidence>
<dbReference type="InterPro" id="IPR001300">
    <property type="entry name" value="Peptidase_C2_calpain_cat"/>
</dbReference>
<accession>A0A0V0QJ78</accession>
<organism evidence="7 8">
    <name type="scientific">Pseudocohnilembus persalinus</name>
    <name type="common">Ciliate</name>
    <dbReference type="NCBI Taxonomy" id="266149"/>
    <lineage>
        <taxon>Eukaryota</taxon>
        <taxon>Sar</taxon>
        <taxon>Alveolata</taxon>
        <taxon>Ciliophora</taxon>
        <taxon>Intramacronucleata</taxon>
        <taxon>Oligohymenophorea</taxon>
        <taxon>Scuticociliatia</taxon>
        <taxon>Philasterida</taxon>
        <taxon>Pseudocohnilembidae</taxon>
        <taxon>Pseudocohnilembus</taxon>
    </lineage>
</organism>
<dbReference type="SUPFAM" id="SSF54001">
    <property type="entry name" value="Cysteine proteinases"/>
    <property type="match status" value="1"/>
</dbReference>
<dbReference type="OMA" id="VEQETHI"/>
<comment type="caution">
    <text evidence="5">Lacks conserved residue(s) required for the propagation of feature annotation.</text>
</comment>
<keyword evidence="8" id="KW-1185">Reference proteome</keyword>
<dbReference type="Pfam" id="PF00648">
    <property type="entry name" value="Peptidase_C2"/>
    <property type="match status" value="1"/>
</dbReference>
<evidence type="ECO:0000313" key="8">
    <source>
        <dbReference type="Proteomes" id="UP000054937"/>
    </source>
</evidence>
<dbReference type="InterPro" id="IPR022684">
    <property type="entry name" value="Calpain_cysteine_protease"/>
</dbReference>
<evidence type="ECO:0000256" key="3">
    <source>
        <dbReference type="ARBA" id="ARBA00022801"/>
    </source>
</evidence>
<dbReference type="Gene3D" id="3.90.70.10">
    <property type="entry name" value="Cysteine proteinases"/>
    <property type="match status" value="1"/>
</dbReference>
<dbReference type="GO" id="GO:0004198">
    <property type="term" value="F:calcium-dependent cysteine-type endopeptidase activity"/>
    <property type="evidence" value="ECO:0007669"/>
    <property type="project" value="InterPro"/>
</dbReference>
<evidence type="ECO:0000313" key="7">
    <source>
        <dbReference type="EMBL" id="KRX02305.1"/>
    </source>
</evidence>
<comment type="similarity">
    <text evidence="1">Belongs to the peptidase C2 family.</text>
</comment>
<name>A0A0V0QJ78_PSEPJ</name>
<dbReference type="EMBL" id="LDAU01000155">
    <property type="protein sequence ID" value="KRX02305.1"/>
    <property type="molecule type" value="Genomic_DNA"/>
</dbReference>
<protein>
    <recommendedName>
        <fullName evidence="6">Calpain catalytic domain-containing protein</fullName>
    </recommendedName>
</protein>
<evidence type="ECO:0000256" key="5">
    <source>
        <dbReference type="PROSITE-ProRule" id="PRU00239"/>
    </source>
</evidence>
<dbReference type="PRINTS" id="PR00704">
    <property type="entry name" value="CALPAIN"/>
</dbReference>
<evidence type="ECO:0000256" key="4">
    <source>
        <dbReference type="ARBA" id="ARBA00022807"/>
    </source>
</evidence>
<keyword evidence="3" id="KW-0378">Hydrolase</keyword>
<comment type="caution">
    <text evidence="7">The sequence shown here is derived from an EMBL/GenBank/DDBJ whole genome shotgun (WGS) entry which is preliminary data.</text>
</comment>
<dbReference type="GO" id="GO:0006508">
    <property type="term" value="P:proteolysis"/>
    <property type="evidence" value="ECO:0007669"/>
    <property type="project" value="UniProtKB-KW"/>
</dbReference>
<gene>
    <name evidence="7" type="ORF">PPERSA_09922</name>
</gene>
<feature type="domain" description="Calpain catalytic" evidence="6">
    <location>
        <begin position="70"/>
        <end position="346"/>
    </location>
</feature>
<dbReference type="InParanoid" id="A0A0V0QJ78"/>
<dbReference type="OrthoDB" id="424753at2759"/>
<sequence length="765" mass="90337">MSSFKTQILGQSTINQSQNQYQQKSDVLEYMSNLGILKSVRDSFIPPDIKKAEIDRDRIMLRTRLNQAYPFTDNAFPPIDSSLSYKKRDKKFKDVIWKRIKNIYSNSQELEIMKNVKNIQFKIKTLSPLIRIFEVFNNNDAGMYSCWLNIQGQWQLIIIDDNFPILDDKYPFGTSSSGIWTLILEKCFAKAYGSYNSIHGGYINHCLTDLTGFPTEIRDYTETEIWWDCLKKWLIDRNFIVFAETEEEDKKEKQNVKSNAQTEPLKNGYSYPVLDLKELNLGNHQIVKLIQMRSPDENGVFCGEWSYTSSKWTQDIREKFEVEQVTHEDLTFWVTLEELKQYFITIGAVKQHENYQYTWMKLKDDQVDKKNRYVIQVQVEQETHIYFTIHQKDERIVRTPIYEHSPVRVLLAKENISDSGFKSYEFVGGHYDYGREVILEEFLEPGTYVLTVEIMEQNIQTDSGQIIELDPILSLYAANLPKKVQIQKNEQLLDIQKKILKNMSIYNPFASQKVRDYSKNGEPGIVIYSDMIFGLIYFYYQNNGNKKIREQVTMSNLQNIQIQLPYKDSYNFSVELNPNSETIVLYKYTKGENFSFNSSIKAALDNVPGQEFKQGDMRERVSMRPTKKPLLETDLVKDLENKNEYDINDLTKFMVENGNQTKRMWNDQEINVMVYFYQHIEGIIIMFMNYTDYTYEEVVVLELDNLDARSVQNKKNFEGDSFRCILKPYEHTFLFLTSISKKDPFGFKTRSYYKYYNEDNEEEEQ</sequence>
<dbReference type="Proteomes" id="UP000054937">
    <property type="component" value="Unassembled WGS sequence"/>
</dbReference>
<dbReference type="InterPro" id="IPR038765">
    <property type="entry name" value="Papain-like_cys_pep_sf"/>
</dbReference>
<evidence type="ECO:0000259" key="6">
    <source>
        <dbReference type="PROSITE" id="PS50203"/>
    </source>
</evidence>
<dbReference type="PROSITE" id="PS50203">
    <property type="entry name" value="CALPAIN_CAT"/>
    <property type="match status" value="1"/>
</dbReference>
<dbReference type="SMART" id="SM00230">
    <property type="entry name" value="CysPc"/>
    <property type="match status" value="1"/>
</dbReference>
<proteinExistence type="inferred from homology"/>
<reference evidence="7 8" key="1">
    <citation type="journal article" date="2015" name="Sci. Rep.">
        <title>Genome of the facultative scuticociliatosis pathogen Pseudocohnilembus persalinus provides insight into its virulence through horizontal gene transfer.</title>
        <authorList>
            <person name="Xiong J."/>
            <person name="Wang G."/>
            <person name="Cheng J."/>
            <person name="Tian M."/>
            <person name="Pan X."/>
            <person name="Warren A."/>
            <person name="Jiang C."/>
            <person name="Yuan D."/>
            <person name="Miao W."/>
        </authorList>
    </citation>
    <scope>NUCLEOTIDE SEQUENCE [LARGE SCALE GENOMIC DNA]</scope>
    <source>
        <strain evidence="7">36N120E</strain>
    </source>
</reference>
<dbReference type="AlphaFoldDB" id="A0A0V0QJ78"/>
<keyword evidence="4" id="KW-0788">Thiol protease</keyword>
<keyword evidence="2" id="KW-0645">Protease</keyword>
<dbReference type="PANTHER" id="PTHR10183">
    <property type="entry name" value="CALPAIN"/>
    <property type="match status" value="1"/>
</dbReference>
<evidence type="ECO:0000256" key="2">
    <source>
        <dbReference type="ARBA" id="ARBA00022670"/>
    </source>
</evidence>